<sequence length="82" mass="9510">MLTRSSDKSMFMLRFKAFWECTSSPTMASSSSVGDKQLQRIIRDLHDAVMELSKEHKECGEPITDDSASLHKFFYKLEYLLQ</sequence>
<dbReference type="Proteomes" id="UP001476798">
    <property type="component" value="Unassembled WGS sequence"/>
</dbReference>
<accession>A0ABV0N561</accession>
<keyword evidence="2" id="KW-1185">Reference proteome</keyword>
<dbReference type="SUPFAM" id="SSF140741">
    <property type="entry name" value="RUN domain-like"/>
    <property type="match status" value="1"/>
</dbReference>
<feature type="non-terminal residue" evidence="1">
    <location>
        <position position="82"/>
    </location>
</feature>
<name>A0ABV0N561_9TELE</name>
<evidence type="ECO:0000313" key="1">
    <source>
        <dbReference type="EMBL" id="MEQ2166520.1"/>
    </source>
</evidence>
<proteinExistence type="predicted"/>
<dbReference type="PANTHER" id="PTHR46753">
    <property type="entry name" value="FYVE AND COILED-COIL DOMAIN-CONTAINING PROTEIN 1"/>
    <property type="match status" value="1"/>
</dbReference>
<protein>
    <submittedName>
        <fullName evidence="1">FYVE and coiled-coil domain-containing protein 1</fullName>
    </submittedName>
</protein>
<dbReference type="InterPro" id="IPR037213">
    <property type="entry name" value="Run_dom_sf"/>
</dbReference>
<reference evidence="1 2" key="1">
    <citation type="submission" date="2021-06" db="EMBL/GenBank/DDBJ databases">
        <authorList>
            <person name="Palmer J.M."/>
        </authorList>
    </citation>
    <scope>NUCLEOTIDE SEQUENCE [LARGE SCALE GENOMIC DNA]</scope>
    <source>
        <strain evidence="1 2">GA_2019</strain>
        <tissue evidence="1">Muscle</tissue>
    </source>
</reference>
<gene>
    <name evidence="1" type="primary">FYCO1</name>
    <name evidence="1" type="ORF">GOODEAATRI_029210</name>
</gene>
<comment type="caution">
    <text evidence="1">The sequence shown here is derived from an EMBL/GenBank/DDBJ whole genome shotgun (WGS) entry which is preliminary data.</text>
</comment>
<dbReference type="PANTHER" id="PTHR46753:SF2">
    <property type="entry name" value="FYVE AND COILED-COIL DOMAIN-CONTAINING PROTEIN 1"/>
    <property type="match status" value="1"/>
</dbReference>
<evidence type="ECO:0000313" key="2">
    <source>
        <dbReference type="Proteomes" id="UP001476798"/>
    </source>
</evidence>
<organism evidence="1 2">
    <name type="scientific">Goodea atripinnis</name>
    <dbReference type="NCBI Taxonomy" id="208336"/>
    <lineage>
        <taxon>Eukaryota</taxon>
        <taxon>Metazoa</taxon>
        <taxon>Chordata</taxon>
        <taxon>Craniata</taxon>
        <taxon>Vertebrata</taxon>
        <taxon>Euteleostomi</taxon>
        <taxon>Actinopterygii</taxon>
        <taxon>Neopterygii</taxon>
        <taxon>Teleostei</taxon>
        <taxon>Neoteleostei</taxon>
        <taxon>Acanthomorphata</taxon>
        <taxon>Ovalentaria</taxon>
        <taxon>Atherinomorphae</taxon>
        <taxon>Cyprinodontiformes</taxon>
        <taxon>Goodeidae</taxon>
        <taxon>Goodea</taxon>
    </lineage>
</organism>
<dbReference type="EMBL" id="JAHRIO010024239">
    <property type="protein sequence ID" value="MEQ2166520.1"/>
    <property type="molecule type" value="Genomic_DNA"/>
</dbReference>